<keyword evidence="2" id="KW-1185">Reference proteome</keyword>
<dbReference type="OrthoDB" id="5569250at2759"/>
<proteinExistence type="predicted"/>
<dbReference type="EMBL" id="SGPK01000450">
    <property type="protein sequence ID" value="THH03469.1"/>
    <property type="molecule type" value="Genomic_DNA"/>
</dbReference>
<evidence type="ECO:0000313" key="1">
    <source>
        <dbReference type="EMBL" id="THH03469.1"/>
    </source>
</evidence>
<reference evidence="1 2" key="1">
    <citation type="submission" date="2019-02" db="EMBL/GenBank/DDBJ databases">
        <title>Genome sequencing of the rare red list fungi Phellinidium pouzarii.</title>
        <authorList>
            <person name="Buettner E."/>
            <person name="Kellner H."/>
        </authorList>
    </citation>
    <scope>NUCLEOTIDE SEQUENCE [LARGE SCALE GENOMIC DNA]</scope>
    <source>
        <strain evidence="1 2">DSM 108285</strain>
    </source>
</reference>
<protein>
    <recommendedName>
        <fullName evidence="3">Fungal-type protein kinase domain-containing protein</fullName>
    </recommendedName>
</protein>
<name>A0A4S4KX94_9AGAM</name>
<evidence type="ECO:0000313" key="2">
    <source>
        <dbReference type="Proteomes" id="UP000308199"/>
    </source>
</evidence>
<comment type="caution">
    <text evidence="1">The sequence shown here is derived from an EMBL/GenBank/DDBJ whole genome shotgun (WGS) entry which is preliminary data.</text>
</comment>
<dbReference type="AlphaFoldDB" id="A0A4S4KX94"/>
<sequence length="170" mass="20019">MDHIAKGPWTGTLPYMSLDLLPSVSTPPPVHSERFKWESFLYILYWIACHYDKGEYVKCDALDDWLDSDSRTLFKTKNTVLTRPDYRLITAHFVPLAQTWLFPLRQSFSKGYDARAIHEEEEVLFKRGNPSDFDNETLGGHVTYEKVWKVFESDEQRTWPLESNLLKREI</sequence>
<evidence type="ECO:0008006" key="3">
    <source>
        <dbReference type="Google" id="ProtNLM"/>
    </source>
</evidence>
<dbReference type="Proteomes" id="UP000308199">
    <property type="component" value="Unassembled WGS sequence"/>
</dbReference>
<accession>A0A4S4KX94</accession>
<gene>
    <name evidence="1" type="ORF">EW145_g6231</name>
</gene>
<organism evidence="1 2">
    <name type="scientific">Phellinidium pouzarii</name>
    <dbReference type="NCBI Taxonomy" id="167371"/>
    <lineage>
        <taxon>Eukaryota</taxon>
        <taxon>Fungi</taxon>
        <taxon>Dikarya</taxon>
        <taxon>Basidiomycota</taxon>
        <taxon>Agaricomycotina</taxon>
        <taxon>Agaricomycetes</taxon>
        <taxon>Hymenochaetales</taxon>
        <taxon>Hymenochaetaceae</taxon>
        <taxon>Phellinidium</taxon>
    </lineage>
</organism>